<keyword evidence="9" id="KW-0675">Receptor</keyword>
<name>A0A6S7G6D7_PARCT</name>
<feature type="domain" description="Globin" evidence="8">
    <location>
        <begin position="25"/>
        <end position="179"/>
    </location>
</feature>
<dbReference type="InterPro" id="IPR012292">
    <property type="entry name" value="Globin/Proto"/>
</dbReference>
<evidence type="ECO:0000259" key="8">
    <source>
        <dbReference type="PROSITE" id="PS01033"/>
    </source>
</evidence>
<dbReference type="PANTHER" id="PTHR46458:SF1">
    <property type="entry name" value="GEO09476P1"/>
    <property type="match status" value="1"/>
</dbReference>
<evidence type="ECO:0000256" key="2">
    <source>
        <dbReference type="ARBA" id="ARBA00022617"/>
    </source>
</evidence>
<sequence>MACKQEASVVRVDGFPSERPETQEKMSDGDKLTQHVENVVRTWALVKKDLVGNGIVFYMRLFSENPEVKSLFSFASSMNTEEVQHDNPGLRRQAKTLMSMIDYAIRCLGNLKDLVPKLKTLGKRHFVKYNVKPEHFKAVGAALLWTLKEGLGEIFTRDVDAAWTAIFRILADVMIEGGKEGLAEIKSRSTGNE</sequence>
<dbReference type="GO" id="GO:0019825">
    <property type="term" value="F:oxygen binding"/>
    <property type="evidence" value="ECO:0007669"/>
    <property type="project" value="InterPro"/>
</dbReference>
<dbReference type="PROSITE" id="PS01033">
    <property type="entry name" value="GLOBIN"/>
    <property type="match status" value="1"/>
</dbReference>
<feature type="region of interest" description="Disordered" evidence="7">
    <location>
        <begin position="1"/>
        <end position="30"/>
    </location>
</feature>
<evidence type="ECO:0000256" key="6">
    <source>
        <dbReference type="RuleBase" id="RU000356"/>
    </source>
</evidence>
<keyword evidence="4" id="KW-0479">Metal-binding</keyword>
<comment type="similarity">
    <text evidence="6">Belongs to the globin family.</text>
</comment>
<evidence type="ECO:0000313" key="9">
    <source>
        <dbReference type="EMBL" id="CAB3983956.1"/>
    </source>
</evidence>
<dbReference type="GO" id="GO:0020037">
    <property type="term" value="F:heme binding"/>
    <property type="evidence" value="ECO:0007669"/>
    <property type="project" value="InterPro"/>
</dbReference>
<keyword evidence="2 6" id="KW-0349">Heme</keyword>
<evidence type="ECO:0000313" key="10">
    <source>
        <dbReference type="Proteomes" id="UP001152795"/>
    </source>
</evidence>
<accession>A0A6S7G6D7</accession>
<dbReference type="Gene3D" id="1.10.490.10">
    <property type="entry name" value="Globins"/>
    <property type="match status" value="1"/>
</dbReference>
<dbReference type="OrthoDB" id="5976642at2759"/>
<dbReference type="InterPro" id="IPR009050">
    <property type="entry name" value="Globin-like_sf"/>
</dbReference>
<dbReference type="Proteomes" id="UP001152795">
    <property type="component" value="Unassembled WGS sequence"/>
</dbReference>
<dbReference type="GO" id="GO:0046872">
    <property type="term" value="F:metal ion binding"/>
    <property type="evidence" value="ECO:0007669"/>
    <property type="project" value="UniProtKB-KW"/>
</dbReference>
<evidence type="ECO:0000256" key="5">
    <source>
        <dbReference type="ARBA" id="ARBA00023004"/>
    </source>
</evidence>
<dbReference type="PANTHER" id="PTHR46458">
    <property type="entry name" value="BLR2807 PROTEIN"/>
    <property type="match status" value="1"/>
</dbReference>
<keyword evidence="5" id="KW-0408">Iron</keyword>
<evidence type="ECO:0000256" key="3">
    <source>
        <dbReference type="ARBA" id="ARBA00022621"/>
    </source>
</evidence>
<evidence type="ECO:0000256" key="7">
    <source>
        <dbReference type="SAM" id="MobiDB-lite"/>
    </source>
</evidence>
<protein>
    <submittedName>
        <fullName evidence="9">Hemin receptor</fullName>
    </submittedName>
</protein>
<dbReference type="InterPro" id="IPR050532">
    <property type="entry name" value="Globin-like_OT"/>
</dbReference>
<reference evidence="9" key="1">
    <citation type="submission" date="2020-04" db="EMBL/GenBank/DDBJ databases">
        <authorList>
            <person name="Alioto T."/>
            <person name="Alioto T."/>
            <person name="Gomez Garrido J."/>
        </authorList>
    </citation>
    <scope>NUCLEOTIDE SEQUENCE</scope>
    <source>
        <strain evidence="9">A484AB</strain>
    </source>
</reference>
<comment type="caution">
    <text evidence="9">The sequence shown here is derived from an EMBL/GenBank/DDBJ whole genome shotgun (WGS) entry which is preliminary data.</text>
</comment>
<keyword evidence="3 6" id="KW-0561">Oxygen transport</keyword>
<gene>
    <name evidence="9" type="ORF">PACLA_8A023146</name>
</gene>
<keyword evidence="1 6" id="KW-0813">Transport</keyword>
<evidence type="ECO:0000256" key="4">
    <source>
        <dbReference type="ARBA" id="ARBA00022723"/>
    </source>
</evidence>
<proteinExistence type="inferred from homology"/>
<dbReference type="SUPFAM" id="SSF46458">
    <property type="entry name" value="Globin-like"/>
    <property type="match status" value="1"/>
</dbReference>
<evidence type="ECO:0000256" key="1">
    <source>
        <dbReference type="ARBA" id="ARBA00022448"/>
    </source>
</evidence>
<dbReference type="Pfam" id="PF00042">
    <property type="entry name" value="Globin"/>
    <property type="match status" value="1"/>
</dbReference>
<keyword evidence="10" id="KW-1185">Reference proteome</keyword>
<feature type="compositionally biased region" description="Basic and acidic residues" evidence="7">
    <location>
        <begin position="16"/>
        <end position="30"/>
    </location>
</feature>
<dbReference type="AlphaFoldDB" id="A0A6S7G6D7"/>
<organism evidence="9 10">
    <name type="scientific">Paramuricea clavata</name>
    <name type="common">Red gorgonian</name>
    <name type="synonym">Violescent sea-whip</name>
    <dbReference type="NCBI Taxonomy" id="317549"/>
    <lineage>
        <taxon>Eukaryota</taxon>
        <taxon>Metazoa</taxon>
        <taxon>Cnidaria</taxon>
        <taxon>Anthozoa</taxon>
        <taxon>Octocorallia</taxon>
        <taxon>Malacalcyonacea</taxon>
        <taxon>Plexauridae</taxon>
        <taxon>Paramuricea</taxon>
    </lineage>
</organism>
<dbReference type="GO" id="GO:0005344">
    <property type="term" value="F:oxygen carrier activity"/>
    <property type="evidence" value="ECO:0007669"/>
    <property type="project" value="UniProtKB-KW"/>
</dbReference>
<dbReference type="EMBL" id="CACRXK020000679">
    <property type="protein sequence ID" value="CAB3983956.1"/>
    <property type="molecule type" value="Genomic_DNA"/>
</dbReference>
<dbReference type="InterPro" id="IPR000971">
    <property type="entry name" value="Globin"/>
</dbReference>